<dbReference type="PANTHER" id="PTHR43304">
    <property type="entry name" value="PHYTOCHROME-LIKE PROTEIN CPH1"/>
    <property type="match status" value="1"/>
</dbReference>
<proteinExistence type="predicted"/>
<dbReference type="EMBL" id="JAAKZF010000174">
    <property type="protein sequence ID" value="NGO56047.1"/>
    <property type="molecule type" value="Genomic_DNA"/>
</dbReference>
<dbReference type="Pfam" id="PF02518">
    <property type="entry name" value="HATPase_c"/>
    <property type="match status" value="1"/>
</dbReference>
<gene>
    <name evidence="8" type="ORF">G6N73_34575</name>
</gene>
<evidence type="ECO:0000256" key="5">
    <source>
        <dbReference type="ARBA" id="ARBA00022777"/>
    </source>
</evidence>
<dbReference type="InterPro" id="IPR013655">
    <property type="entry name" value="PAS_fold_3"/>
</dbReference>
<comment type="caution">
    <text evidence="8">The sequence shown here is derived from an EMBL/GenBank/DDBJ whole genome shotgun (WGS) entry which is preliminary data.</text>
</comment>
<keyword evidence="5" id="KW-0418">Kinase</keyword>
<dbReference type="InterPro" id="IPR003594">
    <property type="entry name" value="HATPase_dom"/>
</dbReference>
<dbReference type="SUPFAM" id="SSF47384">
    <property type="entry name" value="Homodimeric domain of signal transducing histidine kinase"/>
    <property type="match status" value="1"/>
</dbReference>
<dbReference type="PANTHER" id="PTHR43304:SF1">
    <property type="entry name" value="PAC DOMAIN-CONTAINING PROTEIN"/>
    <property type="match status" value="1"/>
</dbReference>
<dbReference type="InterPro" id="IPR004358">
    <property type="entry name" value="Sig_transdc_His_kin-like_C"/>
</dbReference>
<dbReference type="InterPro" id="IPR005467">
    <property type="entry name" value="His_kinase_dom"/>
</dbReference>
<feature type="domain" description="PAC" evidence="7">
    <location>
        <begin position="316"/>
        <end position="367"/>
    </location>
</feature>
<dbReference type="Gene3D" id="3.30.450.20">
    <property type="entry name" value="PAS domain"/>
    <property type="match status" value="3"/>
</dbReference>
<organism evidence="8 9">
    <name type="scientific">Allomesorhizobium camelthorni</name>
    <dbReference type="NCBI Taxonomy" id="475069"/>
    <lineage>
        <taxon>Bacteria</taxon>
        <taxon>Pseudomonadati</taxon>
        <taxon>Pseudomonadota</taxon>
        <taxon>Alphaproteobacteria</taxon>
        <taxon>Hyphomicrobiales</taxon>
        <taxon>Phyllobacteriaceae</taxon>
        <taxon>Allomesorhizobium</taxon>
    </lineage>
</organism>
<dbReference type="SMART" id="SM00388">
    <property type="entry name" value="HisKA"/>
    <property type="match status" value="1"/>
</dbReference>
<dbReference type="EC" id="2.7.13.3" evidence="2"/>
<dbReference type="PROSITE" id="PS50113">
    <property type="entry name" value="PAC"/>
    <property type="match status" value="2"/>
</dbReference>
<dbReference type="NCBIfam" id="TIGR00229">
    <property type="entry name" value="sensory_box"/>
    <property type="match status" value="1"/>
</dbReference>
<feature type="domain" description="PAC" evidence="7">
    <location>
        <begin position="189"/>
        <end position="241"/>
    </location>
</feature>
<keyword evidence="9" id="KW-1185">Reference proteome</keyword>
<dbReference type="SMART" id="SM00091">
    <property type="entry name" value="PAS"/>
    <property type="match status" value="3"/>
</dbReference>
<evidence type="ECO:0000313" key="8">
    <source>
        <dbReference type="EMBL" id="NGO56047.1"/>
    </source>
</evidence>
<keyword evidence="4" id="KW-0808">Transferase</keyword>
<dbReference type="SUPFAM" id="SSF55785">
    <property type="entry name" value="PYP-like sensor domain (PAS domain)"/>
    <property type="match status" value="3"/>
</dbReference>
<dbReference type="InterPro" id="IPR003661">
    <property type="entry name" value="HisK_dim/P_dom"/>
</dbReference>
<dbReference type="SUPFAM" id="SSF55874">
    <property type="entry name" value="ATPase domain of HSP90 chaperone/DNA topoisomerase II/histidine kinase"/>
    <property type="match status" value="1"/>
</dbReference>
<sequence>MTDDELPALIWRVDRALGGHNFNRAWQIVTGRGESDLGGDGWLEVVHPEDRKAFAFLRNPSPDPAASSLDIRIQDQDGRHCWFLVNCGGGAESPGRAFVALPIDARKSAESARERELADVRAMLDNAPTMMWRTTASGEMDYANDRYLKAWRQKWDLIKGWGWKNSVHPEDRDGIVNYWTVHRLTDGDGTYEFRAGTPDSGYRWYLSVCTARRDVDGNVLQWYGATFDIEARKQAEERLRRSEAFLRQGQTISKTGSVGANLVTNEHYWSEETYRILELDQSVAPGFDAYLQRVHPDDLKQVLSAFEHIKRSGGGIEFEHRLAMSDGRVKHLRIRVNPAQPGNDRMNPIGVIMDVTAAKVAEEEMHRAQEDLTRVARIATMAELTASIAHEINQPLAGILTNSEASLRWINRPEPDIAEAREAIERTVVGARRASEVVRQLRALFSRKDPHPIQIDLGDLVRSTLPLMRSHVSQHKGSVSVDLAADLPLVFADPVQIQQIIINLVMNGLQAPGKEGAGRRLVIETSHVADEVTLSVTDDGLGVDEKDLVHIFEPFFSTKTEGMGMGLSICRSIVEARGGRIFVRNNRSSGATIGFTLPVERPN</sequence>
<evidence type="ECO:0000256" key="1">
    <source>
        <dbReference type="ARBA" id="ARBA00000085"/>
    </source>
</evidence>
<dbReference type="Pfam" id="PF08447">
    <property type="entry name" value="PAS_3"/>
    <property type="match status" value="2"/>
</dbReference>
<evidence type="ECO:0000256" key="3">
    <source>
        <dbReference type="ARBA" id="ARBA00022553"/>
    </source>
</evidence>
<protein>
    <recommendedName>
        <fullName evidence="2">histidine kinase</fullName>
        <ecNumber evidence="2">2.7.13.3</ecNumber>
    </recommendedName>
</protein>
<evidence type="ECO:0000259" key="7">
    <source>
        <dbReference type="PROSITE" id="PS50113"/>
    </source>
</evidence>
<accession>A0A6G4WPR3</accession>
<dbReference type="PRINTS" id="PR00344">
    <property type="entry name" value="BCTRLSENSOR"/>
</dbReference>
<evidence type="ECO:0000259" key="6">
    <source>
        <dbReference type="PROSITE" id="PS50109"/>
    </source>
</evidence>
<keyword evidence="3" id="KW-0597">Phosphoprotein</keyword>
<dbReference type="CDD" id="cd00130">
    <property type="entry name" value="PAS"/>
    <property type="match status" value="3"/>
</dbReference>
<evidence type="ECO:0000256" key="2">
    <source>
        <dbReference type="ARBA" id="ARBA00012438"/>
    </source>
</evidence>
<dbReference type="Pfam" id="PF00512">
    <property type="entry name" value="HisKA"/>
    <property type="match status" value="1"/>
</dbReference>
<evidence type="ECO:0000313" key="9">
    <source>
        <dbReference type="Proteomes" id="UP001642900"/>
    </source>
</evidence>
<dbReference type="GO" id="GO:0000155">
    <property type="term" value="F:phosphorelay sensor kinase activity"/>
    <property type="evidence" value="ECO:0007669"/>
    <property type="project" value="InterPro"/>
</dbReference>
<dbReference type="Proteomes" id="UP001642900">
    <property type="component" value="Unassembled WGS sequence"/>
</dbReference>
<dbReference type="AlphaFoldDB" id="A0A6G4WPR3"/>
<dbReference type="InterPro" id="IPR036890">
    <property type="entry name" value="HATPase_C_sf"/>
</dbReference>
<evidence type="ECO:0000256" key="4">
    <source>
        <dbReference type="ARBA" id="ARBA00022679"/>
    </source>
</evidence>
<dbReference type="RefSeq" id="WP_165034376.1">
    <property type="nucleotide sequence ID" value="NZ_JAAKZF010000174.1"/>
</dbReference>
<dbReference type="SMART" id="SM00387">
    <property type="entry name" value="HATPase_c"/>
    <property type="match status" value="1"/>
</dbReference>
<dbReference type="InterPro" id="IPR035965">
    <property type="entry name" value="PAS-like_dom_sf"/>
</dbReference>
<dbReference type="Gene3D" id="3.30.565.10">
    <property type="entry name" value="Histidine kinase-like ATPase, C-terminal domain"/>
    <property type="match status" value="1"/>
</dbReference>
<reference evidence="8 9" key="1">
    <citation type="submission" date="2020-02" db="EMBL/GenBank/DDBJ databases">
        <title>Genome sequence of strain CCNWXJ40-4.</title>
        <authorList>
            <person name="Gao J."/>
            <person name="Sun J."/>
        </authorList>
    </citation>
    <scope>NUCLEOTIDE SEQUENCE [LARGE SCALE GENOMIC DNA]</scope>
    <source>
        <strain evidence="8 9">CCNWXJ 40-4</strain>
    </source>
</reference>
<dbReference type="InterPro" id="IPR000014">
    <property type="entry name" value="PAS"/>
</dbReference>
<dbReference type="InterPro" id="IPR052162">
    <property type="entry name" value="Sensor_kinase/Photoreceptor"/>
</dbReference>
<name>A0A6G4WPR3_9HYPH</name>
<comment type="catalytic activity">
    <reaction evidence="1">
        <text>ATP + protein L-histidine = ADP + protein N-phospho-L-histidine.</text>
        <dbReference type="EC" id="2.7.13.3"/>
    </reaction>
</comment>
<dbReference type="InterPro" id="IPR000700">
    <property type="entry name" value="PAS-assoc_C"/>
</dbReference>
<dbReference type="Gene3D" id="1.10.287.130">
    <property type="match status" value="1"/>
</dbReference>
<feature type="domain" description="Histidine kinase" evidence="6">
    <location>
        <begin position="387"/>
        <end position="601"/>
    </location>
</feature>
<dbReference type="InterPro" id="IPR036097">
    <property type="entry name" value="HisK_dim/P_sf"/>
</dbReference>
<dbReference type="PROSITE" id="PS50109">
    <property type="entry name" value="HIS_KIN"/>
    <property type="match status" value="1"/>
</dbReference>
<dbReference type="CDD" id="cd00082">
    <property type="entry name" value="HisKA"/>
    <property type="match status" value="1"/>
</dbReference>